<dbReference type="Pfam" id="PF05168">
    <property type="entry name" value="HEPN"/>
    <property type="match status" value="1"/>
</dbReference>
<organism evidence="2 3">
    <name type="scientific">Paraburkholderia dipogonis</name>
    <dbReference type="NCBI Taxonomy" id="1211383"/>
    <lineage>
        <taxon>Bacteria</taxon>
        <taxon>Pseudomonadati</taxon>
        <taxon>Pseudomonadota</taxon>
        <taxon>Betaproteobacteria</taxon>
        <taxon>Burkholderiales</taxon>
        <taxon>Burkholderiaceae</taxon>
        <taxon>Paraburkholderia</taxon>
    </lineage>
</organism>
<dbReference type="EMBL" id="SNVI01000002">
    <property type="protein sequence ID" value="TFE42028.1"/>
    <property type="molecule type" value="Genomic_DNA"/>
</dbReference>
<dbReference type="PROSITE" id="PS50910">
    <property type="entry name" value="HEPN"/>
    <property type="match status" value="1"/>
</dbReference>
<dbReference type="AlphaFoldDB" id="A0A4Y8MXF2"/>
<evidence type="ECO:0000313" key="3">
    <source>
        <dbReference type="Proteomes" id="UP000297385"/>
    </source>
</evidence>
<protein>
    <submittedName>
        <fullName evidence="2">HEPN domain-containing protein</fullName>
    </submittedName>
</protein>
<dbReference type="SUPFAM" id="SSF81593">
    <property type="entry name" value="Nucleotidyltransferase substrate binding subunit/domain"/>
    <property type="match status" value="1"/>
</dbReference>
<dbReference type="Proteomes" id="UP000297385">
    <property type="component" value="Unassembled WGS sequence"/>
</dbReference>
<name>A0A4Y8MXF2_9BURK</name>
<reference evidence="2 3" key="1">
    <citation type="submission" date="2019-03" db="EMBL/GenBank/DDBJ databases">
        <title>Complete Genome Sequence of Paraburkholderia dipogonis ICMP 19430T, a Nitrogen-fixing Symbiont of the South African Invasive Legume Dipogon lignosus in New Zealand.</title>
        <authorList>
            <person name="De Meyer S.E."/>
        </authorList>
    </citation>
    <scope>NUCLEOTIDE SEQUENCE [LARGE SCALE GENOMIC DNA]</scope>
    <source>
        <strain evidence="2 3">ICMP 19430</strain>
    </source>
</reference>
<dbReference type="InterPro" id="IPR007842">
    <property type="entry name" value="HEPN_dom"/>
</dbReference>
<accession>A0A4Y8MXF2</accession>
<comment type="caution">
    <text evidence="2">The sequence shown here is derived from an EMBL/GenBank/DDBJ whole genome shotgun (WGS) entry which is preliminary data.</text>
</comment>
<evidence type="ECO:0000259" key="1">
    <source>
        <dbReference type="PROSITE" id="PS50910"/>
    </source>
</evidence>
<proteinExistence type="predicted"/>
<dbReference type="Gene3D" id="1.20.120.330">
    <property type="entry name" value="Nucleotidyltransferases domain 2"/>
    <property type="match status" value="1"/>
</dbReference>
<sequence>MTYVDAALNDFAVRSFREIADGDYIAARLSFRASLMPQFLWQSLQAIEKYLKCVLVLNRIKAPRSHHLTELLEALERANKFEMRMSDQTHKFLQYLDTYGRFRYYETPYYVVGDELFRLDKAVWEIRRYARVIDYDVSLADGRKVHLLSHELERNERAESQPPQQFSIVGGQLEKILAKRDHPSRSALVWHNLYFGAGRRTSVRHRRMMSAGNSPLSLHPEILDEVLKYVFLPKDVVAAYREQSRDTKRP</sequence>
<gene>
    <name evidence="2" type="ORF">E2553_36050</name>
</gene>
<dbReference type="RefSeq" id="WP_134465304.1">
    <property type="nucleotide sequence ID" value="NZ_JBHMFL010000100.1"/>
</dbReference>
<evidence type="ECO:0000313" key="2">
    <source>
        <dbReference type="EMBL" id="TFE42028.1"/>
    </source>
</evidence>
<feature type="domain" description="HEPN" evidence="1">
    <location>
        <begin position="17"/>
        <end position="132"/>
    </location>
</feature>
<dbReference type="GeneID" id="97310838"/>